<dbReference type="EMBL" id="VZZK01000003">
    <property type="protein sequence ID" value="KAB1081035.1"/>
    <property type="molecule type" value="Genomic_DNA"/>
</dbReference>
<evidence type="ECO:0000313" key="3">
    <source>
        <dbReference type="Proteomes" id="UP000474159"/>
    </source>
</evidence>
<dbReference type="AlphaFoldDB" id="A0A6L3T6N2"/>
<dbReference type="OrthoDB" id="7271084at2"/>
<evidence type="ECO:0000256" key="1">
    <source>
        <dbReference type="SAM" id="MobiDB-lite"/>
    </source>
</evidence>
<organism evidence="2 3">
    <name type="scientific">Methylobacterium soli</name>
    <dbReference type="NCBI Taxonomy" id="553447"/>
    <lineage>
        <taxon>Bacteria</taxon>
        <taxon>Pseudomonadati</taxon>
        <taxon>Pseudomonadota</taxon>
        <taxon>Alphaproteobacteria</taxon>
        <taxon>Hyphomicrobiales</taxon>
        <taxon>Methylobacteriaceae</taxon>
        <taxon>Methylobacterium</taxon>
    </lineage>
</organism>
<comment type="caution">
    <text evidence="2">The sequence shown here is derived from an EMBL/GenBank/DDBJ whole genome shotgun (WGS) entry which is preliminary data.</text>
</comment>
<dbReference type="InterPro" id="IPR021736">
    <property type="entry name" value="DUF3305"/>
</dbReference>
<sequence>MGTTPVDRFEVGVIVVKRRLNNPWVSHQWLPVGALPAVPPVAPWTTLGSTPDEETFYAGACEVRLHIGETAHYRDNLVSGRPSLWVSLRHVAGEEYEIASVTADPYEGEAMAEGIGEIVEPVPMPEPLQATLAAFIEAFHIERKFEKRKRDRADPEALARRNRPVKSSGASE</sequence>
<evidence type="ECO:0000313" key="2">
    <source>
        <dbReference type="EMBL" id="KAB1081035.1"/>
    </source>
</evidence>
<feature type="region of interest" description="Disordered" evidence="1">
    <location>
        <begin position="147"/>
        <end position="172"/>
    </location>
</feature>
<dbReference type="Proteomes" id="UP000474159">
    <property type="component" value="Unassembled WGS sequence"/>
</dbReference>
<gene>
    <name evidence="2" type="ORF">F6X53_04790</name>
</gene>
<accession>A0A6L3T6N2</accession>
<keyword evidence="3" id="KW-1185">Reference proteome</keyword>
<dbReference type="RefSeq" id="WP_150997808.1">
    <property type="nucleotide sequence ID" value="NZ_BPQY01000584.1"/>
</dbReference>
<dbReference type="Pfam" id="PF11749">
    <property type="entry name" value="DUF3305"/>
    <property type="match status" value="1"/>
</dbReference>
<name>A0A6L3T6N2_9HYPH</name>
<protein>
    <submittedName>
        <fullName evidence="2">DUF3305 domain-containing protein</fullName>
    </submittedName>
</protein>
<reference evidence="2 3" key="1">
    <citation type="submission" date="2019-09" db="EMBL/GenBank/DDBJ databases">
        <title>YIM 48816 draft genome.</title>
        <authorList>
            <person name="Jiang L."/>
        </authorList>
    </citation>
    <scope>NUCLEOTIDE SEQUENCE [LARGE SCALE GENOMIC DNA]</scope>
    <source>
        <strain evidence="2 3">YIM 48816</strain>
    </source>
</reference>
<proteinExistence type="predicted"/>